<dbReference type="RefSeq" id="WP_145185188.1">
    <property type="nucleotide sequence ID" value="NZ_CP036290.1"/>
</dbReference>
<reference evidence="2 3" key="1">
    <citation type="submission" date="2019-02" db="EMBL/GenBank/DDBJ databases">
        <title>Deep-cultivation of Planctomycetes and their phenomic and genomic characterization uncovers novel biology.</title>
        <authorList>
            <person name="Wiegand S."/>
            <person name="Jogler M."/>
            <person name="Boedeker C."/>
            <person name="Pinto D."/>
            <person name="Vollmers J."/>
            <person name="Rivas-Marin E."/>
            <person name="Kohn T."/>
            <person name="Peeters S.H."/>
            <person name="Heuer A."/>
            <person name="Rast P."/>
            <person name="Oberbeckmann S."/>
            <person name="Bunk B."/>
            <person name="Jeske O."/>
            <person name="Meyerdierks A."/>
            <person name="Storesund J.E."/>
            <person name="Kallscheuer N."/>
            <person name="Luecker S."/>
            <person name="Lage O.M."/>
            <person name="Pohl T."/>
            <person name="Merkel B.J."/>
            <person name="Hornburger P."/>
            <person name="Mueller R.-W."/>
            <person name="Bruemmer F."/>
            <person name="Labrenz M."/>
            <person name="Spormann A.M."/>
            <person name="Op den Camp H."/>
            <person name="Overmann J."/>
            <person name="Amann R."/>
            <person name="Jetten M.S.M."/>
            <person name="Mascher T."/>
            <person name="Medema M.H."/>
            <person name="Devos D.P."/>
            <person name="Kaster A.-K."/>
            <person name="Ovreas L."/>
            <person name="Rohde M."/>
            <person name="Galperin M.Y."/>
            <person name="Jogler C."/>
        </authorList>
    </citation>
    <scope>NUCLEOTIDE SEQUENCE [LARGE SCALE GENOMIC DNA]</scope>
    <source>
        <strain evidence="2 3">Pla163</strain>
    </source>
</reference>
<evidence type="ECO:0000313" key="3">
    <source>
        <dbReference type="Proteomes" id="UP000319342"/>
    </source>
</evidence>
<organism evidence="2 3">
    <name type="scientific">Rohdeia mirabilis</name>
    <dbReference type="NCBI Taxonomy" id="2528008"/>
    <lineage>
        <taxon>Bacteria</taxon>
        <taxon>Pseudomonadati</taxon>
        <taxon>Planctomycetota</taxon>
        <taxon>Planctomycetia</taxon>
        <taxon>Planctomycetia incertae sedis</taxon>
        <taxon>Rohdeia</taxon>
    </lineage>
</organism>
<name>A0A518CY61_9BACT</name>
<feature type="region of interest" description="Disordered" evidence="1">
    <location>
        <begin position="1"/>
        <end position="22"/>
    </location>
</feature>
<dbReference type="EMBL" id="CP036290">
    <property type="protein sequence ID" value="QDU84160.1"/>
    <property type="molecule type" value="Genomic_DNA"/>
</dbReference>
<gene>
    <name evidence="2" type="ORF">Pla163_12650</name>
</gene>
<keyword evidence="3" id="KW-1185">Reference proteome</keyword>
<evidence type="ECO:0000313" key="2">
    <source>
        <dbReference type="EMBL" id="QDU84160.1"/>
    </source>
</evidence>
<sequence>MWKRGGGEEEERPVRTTRDGTWLGARIPGQRNVADLAVHTLADDSLGDQQIHVYANGERIGRFLHGGGLRDWTLRPFTIENEHGGKPPVRW</sequence>
<protein>
    <submittedName>
        <fullName evidence="2">Uncharacterized protein</fullName>
    </submittedName>
</protein>
<dbReference type="AlphaFoldDB" id="A0A518CY61"/>
<dbReference type="Proteomes" id="UP000319342">
    <property type="component" value="Chromosome"/>
</dbReference>
<proteinExistence type="predicted"/>
<evidence type="ECO:0000256" key="1">
    <source>
        <dbReference type="SAM" id="MobiDB-lite"/>
    </source>
</evidence>
<accession>A0A518CY61</accession>